<feature type="non-terminal residue" evidence="3">
    <location>
        <position position="1"/>
    </location>
</feature>
<evidence type="ECO:0000313" key="3">
    <source>
        <dbReference type="EMBL" id="SVD02036.1"/>
    </source>
</evidence>
<protein>
    <recommendedName>
        <fullName evidence="2">Cytochrome C Planctomycete-type domain-containing protein</fullName>
    </recommendedName>
</protein>
<evidence type="ECO:0000259" key="2">
    <source>
        <dbReference type="Pfam" id="PF07635"/>
    </source>
</evidence>
<dbReference type="Pfam" id="PF07635">
    <property type="entry name" value="PSCyt1"/>
    <property type="match status" value="1"/>
</dbReference>
<feature type="region of interest" description="Disordered" evidence="1">
    <location>
        <begin position="37"/>
        <end position="63"/>
    </location>
</feature>
<proteinExistence type="predicted"/>
<feature type="non-terminal residue" evidence="3">
    <location>
        <position position="63"/>
    </location>
</feature>
<dbReference type="EMBL" id="UINC01124701">
    <property type="protein sequence ID" value="SVD02036.1"/>
    <property type="molecule type" value="Genomic_DNA"/>
</dbReference>
<name>A0A382RWJ6_9ZZZZ</name>
<accession>A0A382RWJ6</accession>
<evidence type="ECO:0000256" key="1">
    <source>
        <dbReference type="SAM" id="MobiDB-lite"/>
    </source>
</evidence>
<gene>
    <name evidence="3" type="ORF">METZ01_LOCUS354890</name>
</gene>
<feature type="domain" description="Cytochrome C Planctomycete-type" evidence="2">
    <location>
        <begin position="2"/>
        <end position="44"/>
    </location>
</feature>
<dbReference type="InterPro" id="IPR011429">
    <property type="entry name" value="Cyt_c_Planctomycete-type"/>
</dbReference>
<sequence>VKCHGPEKQKGKVRLDKPVGALFAEEELLETIATVLEDGEMPPEKEPQPTAAARSEALQIIQE</sequence>
<dbReference type="AlphaFoldDB" id="A0A382RWJ6"/>
<reference evidence="3" key="1">
    <citation type="submission" date="2018-05" db="EMBL/GenBank/DDBJ databases">
        <authorList>
            <person name="Lanie J.A."/>
            <person name="Ng W.-L."/>
            <person name="Kazmierczak K.M."/>
            <person name="Andrzejewski T.M."/>
            <person name="Davidsen T.M."/>
            <person name="Wayne K.J."/>
            <person name="Tettelin H."/>
            <person name="Glass J.I."/>
            <person name="Rusch D."/>
            <person name="Podicherti R."/>
            <person name="Tsui H.-C.T."/>
            <person name="Winkler M.E."/>
        </authorList>
    </citation>
    <scope>NUCLEOTIDE SEQUENCE</scope>
</reference>
<organism evidence="3">
    <name type="scientific">marine metagenome</name>
    <dbReference type="NCBI Taxonomy" id="408172"/>
    <lineage>
        <taxon>unclassified sequences</taxon>
        <taxon>metagenomes</taxon>
        <taxon>ecological metagenomes</taxon>
    </lineage>
</organism>